<dbReference type="InterPro" id="IPR050491">
    <property type="entry name" value="AmpC-like"/>
</dbReference>
<dbReference type="Proteomes" id="UP001519287">
    <property type="component" value="Unassembled WGS sequence"/>
</dbReference>
<protein>
    <submittedName>
        <fullName evidence="3">D-alanyl-D-alanine carboxypeptidase</fullName>
        <ecNumber evidence="3">3.4.16.4</ecNumber>
    </submittedName>
</protein>
<keyword evidence="3" id="KW-0645">Protease</keyword>
<sequence length="393" mass="44215">MQTLGIVLIIVVLACLILFALYRQSSKSMSVEQVKAHLDTYLKKSLKNSRQQTGLQVLVEHKGFTYSFAGGTISALNGASIAHDQPFHTASIGKVFTSLLIMKMAEQGDLSIHDPIAKYLSPSELQDLFVYQKVDYANQVTIKQLLAHTSGIADYFEDPAINSQPFMELIISKPDELWTPDKLIDFTRLYQKPAGIPGTLFHYSDTGYILLGQIIERVTGSSFSDNLHSKIFGPLHMNDSYLMFYSEPTNTPKKPIQDVWLNGVDISRFQSLSCDWAGGGIITTPKDLMIFLKTFRNGPFLSTNSLQEMESFAHKFRTGIYYGLGWMEIHFEEFFFMLKGLPRLKGHIGIVATHMLCDPETDTYIVMNFGSNTSMVRSFKALIQIVSTLKKMP</sequence>
<evidence type="ECO:0000313" key="4">
    <source>
        <dbReference type="Proteomes" id="UP001519287"/>
    </source>
</evidence>
<dbReference type="Gene3D" id="3.40.710.10">
    <property type="entry name" value="DD-peptidase/beta-lactamase superfamily"/>
    <property type="match status" value="1"/>
</dbReference>
<feature type="transmembrane region" description="Helical" evidence="1">
    <location>
        <begin position="6"/>
        <end position="22"/>
    </location>
</feature>
<gene>
    <name evidence="3" type="ORF">J2Z66_000981</name>
</gene>
<evidence type="ECO:0000313" key="3">
    <source>
        <dbReference type="EMBL" id="MBP1989386.1"/>
    </source>
</evidence>
<dbReference type="Pfam" id="PF00144">
    <property type="entry name" value="Beta-lactamase"/>
    <property type="match status" value="1"/>
</dbReference>
<dbReference type="InterPro" id="IPR012338">
    <property type="entry name" value="Beta-lactam/transpept-like"/>
</dbReference>
<accession>A0ABS4IQW5</accession>
<reference evidence="3 4" key="1">
    <citation type="submission" date="2021-03" db="EMBL/GenBank/DDBJ databases">
        <title>Genomic Encyclopedia of Type Strains, Phase IV (KMG-IV): sequencing the most valuable type-strain genomes for metagenomic binning, comparative biology and taxonomic classification.</title>
        <authorList>
            <person name="Goeker M."/>
        </authorList>
    </citation>
    <scope>NUCLEOTIDE SEQUENCE [LARGE SCALE GENOMIC DNA]</scope>
    <source>
        <strain evidence="3 4">DSM 26048</strain>
    </source>
</reference>
<keyword evidence="3" id="KW-0378">Hydrolase</keyword>
<keyword evidence="3" id="KW-0121">Carboxypeptidase</keyword>
<keyword evidence="1" id="KW-1133">Transmembrane helix</keyword>
<dbReference type="EC" id="3.4.16.4" evidence="3"/>
<evidence type="ECO:0000259" key="2">
    <source>
        <dbReference type="Pfam" id="PF00144"/>
    </source>
</evidence>
<organism evidence="3 4">
    <name type="scientific">Paenibacillus eucommiae</name>
    <dbReference type="NCBI Taxonomy" id="1355755"/>
    <lineage>
        <taxon>Bacteria</taxon>
        <taxon>Bacillati</taxon>
        <taxon>Bacillota</taxon>
        <taxon>Bacilli</taxon>
        <taxon>Bacillales</taxon>
        <taxon>Paenibacillaceae</taxon>
        <taxon>Paenibacillus</taxon>
    </lineage>
</organism>
<comment type="caution">
    <text evidence="3">The sequence shown here is derived from an EMBL/GenBank/DDBJ whole genome shotgun (WGS) entry which is preliminary data.</text>
</comment>
<keyword evidence="1" id="KW-0472">Membrane</keyword>
<keyword evidence="4" id="KW-1185">Reference proteome</keyword>
<evidence type="ECO:0000256" key="1">
    <source>
        <dbReference type="SAM" id="Phobius"/>
    </source>
</evidence>
<dbReference type="SUPFAM" id="SSF56601">
    <property type="entry name" value="beta-lactamase/transpeptidase-like"/>
    <property type="match status" value="1"/>
</dbReference>
<dbReference type="InterPro" id="IPR001466">
    <property type="entry name" value="Beta-lactam-related"/>
</dbReference>
<dbReference type="RefSeq" id="WP_209970203.1">
    <property type="nucleotide sequence ID" value="NZ_JAGGLB010000002.1"/>
</dbReference>
<name>A0ABS4IQW5_9BACL</name>
<feature type="domain" description="Beta-lactamase-related" evidence="2">
    <location>
        <begin position="49"/>
        <end position="377"/>
    </location>
</feature>
<dbReference type="GO" id="GO:0009002">
    <property type="term" value="F:serine-type D-Ala-D-Ala carboxypeptidase activity"/>
    <property type="evidence" value="ECO:0007669"/>
    <property type="project" value="UniProtKB-EC"/>
</dbReference>
<keyword evidence="1" id="KW-0812">Transmembrane</keyword>
<dbReference type="PANTHER" id="PTHR46825:SF9">
    <property type="entry name" value="BETA-LACTAMASE-RELATED DOMAIN-CONTAINING PROTEIN"/>
    <property type="match status" value="1"/>
</dbReference>
<dbReference type="EMBL" id="JAGGLB010000002">
    <property type="protein sequence ID" value="MBP1989386.1"/>
    <property type="molecule type" value="Genomic_DNA"/>
</dbReference>
<proteinExistence type="predicted"/>
<dbReference type="PANTHER" id="PTHR46825">
    <property type="entry name" value="D-ALANYL-D-ALANINE-CARBOXYPEPTIDASE/ENDOPEPTIDASE AMPH"/>
    <property type="match status" value="1"/>
</dbReference>